<feature type="non-terminal residue" evidence="1">
    <location>
        <position position="1"/>
    </location>
</feature>
<protein>
    <submittedName>
        <fullName evidence="1">Uncharacterized protein</fullName>
    </submittedName>
</protein>
<name>A0ABN8NQM1_9CNID</name>
<dbReference type="Proteomes" id="UP001159405">
    <property type="component" value="Unassembled WGS sequence"/>
</dbReference>
<evidence type="ECO:0000313" key="1">
    <source>
        <dbReference type="EMBL" id="CAH3118614.1"/>
    </source>
</evidence>
<gene>
    <name evidence="1" type="ORF">PLOB_00026797</name>
</gene>
<dbReference type="EMBL" id="CALNXK010000032">
    <property type="protein sequence ID" value="CAH3118614.1"/>
    <property type="molecule type" value="Genomic_DNA"/>
</dbReference>
<keyword evidence="2" id="KW-1185">Reference proteome</keyword>
<accession>A0ABN8NQM1</accession>
<dbReference type="SUPFAM" id="SSF56349">
    <property type="entry name" value="DNA breaking-rejoining enzymes"/>
    <property type="match status" value="1"/>
</dbReference>
<evidence type="ECO:0000313" key="2">
    <source>
        <dbReference type="Proteomes" id="UP001159405"/>
    </source>
</evidence>
<comment type="caution">
    <text evidence="1">The sequence shown here is derived from an EMBL/GenBank/DDBJ whole genome shotgun (WGS) entry which is preliminary data.</text>
</comment>
<reference evidence="1 2" key="1">
    <citation type="submission" date="2022-05" db="EMBL/GenBank/DDBJ databases">
        <authorList>
            <consortium name="Genoscope - CEA"/>
            <person name="William W."/>
        </authorList>
    </citation>
    <scope>NUCLEOTIDE SEQUENCE [LARGE SCALE GENOMIC DNA]</scope>
</reference>
<dbReference type="InterPro" id="IPR011010">
    <property type="entry name" value="DNA_brk_join_enz"/>
</dbReference>
<proteinExistence type="predicted"/>
<sequence length="137" mass="14890">PPPVFDQYRALTGLESLVDLARDNADTGTKRFSKILHQRQIANLMSIDLREGFLFRATDPQDCVSPKPFVGSTVADRLRLHPKTLNIDGGETMHSFRGGCSMTLSLLGASDDQVAGEVGWKSCGYGASSFSPCPRLC</sequence>
<organism evidence="1 2">
    <name type="scientific">Porites lobata</name>
    <dbReference type="NCBI Taxonomy" id="104759"/>
    <lineage>
        <taxon>Eukaryota</taxon>
        <taxon>Metazoa</taxon>
        <taxon>Cnidaria</taxon>
        <taxon>Anthozoa</taxon>
        <taxon>Hexacorallia</taxon>
        <taxon>Scleractinia</taxon>
        <taxon>Fungiina</taxon>
        <taxon>Poritidae</taxon>
        <taxon>Porites</taxon>
    </lineage>
</organism>